<evidence type="ECO:0000313" key="2">
    <source>
        <dbReference type="EMBL" id="QHU28534.1"/>
    </source>
</evidence>
<dbReference type="PROSITE" id="PS50157">
    <property type="entry name" value="ZINC_FINGER_C2H2_2"/>
    <property type="match status" value="1"/>
</dbReference>
<evidence type="ECO:0000259" key="1">
    <source>
        <dbReference type="PROSITE" id="PS50157"/>
    </source>
</evidence>
<accession>A0A6C0LG48</accession>
<dbReference type="EMBL" id="MN740472">
    <property type="protein sequence ID" value="QHU28534.1"/>
    <property type="molecule type" value="Genomic_DNA"/>
</dbReference>
<dbReference type="AlphaFoldDB" id="A0A6C0LG48"/>
<sequence>MNSTVTIKDCCNYCGKGYTRKTSLQRHVLLCEIVHKTKREKTCDQEETTDIPSRQQLYQIIQELAIKYHTQQQQIEEMQKWIQIKKRKMDLVQWLQTNHPQSLPFQLWMKTIQVQEKHVELLMDETIVQTITFILRDNLQPEKGKPFAAFSQKANAIYMFDETQGWLTFSSENYLLLIKQIHSRILRELCEWRNKHAKEIAENEKMSEIYNKTVMKLMGLNFNQDSTALSKIHTALYSSLKVELKQTVELDFS</sequence>
<name>A0A6C0LG48_9ZZZZ</name>
<protein>
    <recommendedName>
        <fullName evidence="1">C2H2-type domain-containing protein</fullName>
    </recommendedName>
</protein>
<feature type="domain" description="C2H2-type" evidence="1">
    <location>
        <begin position="9"/>
        <end position="40"/>
    </location>
</feature>
<proteinExistence type="predicted"/>
<dbReference type="InterPro" id="IPR013087">
    <property type="entry name" value="Znf_C2H2_type"/>
</dbReference>
<organism evidence="2">
    <name type="scientific">viral metagenome</name>
    <dbReference type="NCBI Taxonomy" id="1070528"/>
    <lineage>
        <taxon>unclassified sequences</taxon>
        <taxon>metagenomes</taxon>
        <taxon>organismal metagenomes</taxon>
    </lineage>
</organism>
<reference evidence="2" key="1">
    <citation type="journal article" date="2020" name="Nature">
        <title>Giant virus diversity and host interactions through global metagenomics.</title>
        <authorList>
            <person name="Schulz F."/>
            <person name="Roux S."/>
            <person name="Paez-Espino D."/>
            <person name="Jungbluth S."/>
            <person name="Walsh D.A."/>
            <person name="Denef V.J."/>
            <person name="McMahon K.D."/>
            <person name="Konstantinidis K.T."/>
            <person name="Eloe-Fadrosh E.A."/>
            <person name="Kyrpides N.C."/>
            <person name="Woyke T."/>
        </authorList>
    </citation>
    <scope>NUCLEOTIDE SEQUENCE</scope>
    <source>
        <strain evidence="2">GVMAG-M-3300027770-73</strain>
    </source>
</reference>